<dbReference type="SUPFAM" id="SSF53474">
    <property type="entry name" value="alpha/beta-Hydrolases"/>
    <property type="match status" value="1"/>
</dbReference>
<dbReference type="EMBL" id="JARJJS010000002">
    <property type="protein sequence ID" value="MDF4025660.1"/>
    <property type="molecule type" value="Genomic_DNA"/>
</dbReference>
<evidence type="ECO:0000259" key="1">
    <source>
        <dbReference type="Pfam" id="PF12697"/>
    </source>
</evidence>
<evidence type="ECO:0000313" key="3">
    <source>
        <dbReference type="Proteomes" id="UP001528850"/>
    </source>
</evidence>
<dbReference type="GO" id="GO:0016787">
    <property type="term" value="F:hydrolase activity"/>
    <property type="evidence" value="ECO:0007669"/>
    <property type="project" value="UniProtKB-KW"/>
</dbReference>
<accession>A0ABT6BCA6</accession>
<keyword evidence="2" id="KW-0378">Hydrolase</keyword>
<feature type="domain" description="AB hydrolase-1" evidence="1">
    <location>
        <begin position="6"/>
        <end position="240"/>
    </location>
</feature>
<keyword evidence="3" id="KW-1185">Reference proteome</keyword>
<organism evidence="2 3">
    <name type="scientific">Luteibacter sahnii</name>
    <dbReference type="NCBI Taxonomy" id="3021977"/>
    <lineage>
        <taxon>Bacteria</taxon>
        <taxon>Pseudomonadati</taxon>
        <taxon>Pseudomonadota</taxon>
        <taxon>Gammaproteobacteria</taxon>
        <taxon>Lysobacterales</taxon>
        <taxon>Rhodanobacteraceae</taxon>
        <taxon>Luteibacter</taxon>
    </lineage>
</organism>
<dbReference type="PANTHER" id="PTHR43194">
    <property type="entry name" value="HYDROLASE ALPHA/BETA FOLD FAMILY"/>
    <property type="match status" value="1"/>
</dbReference>
<dbReference type="InterPro" id="IPR000073">
    <property type="entry name" value="AB_hydrolase_1"/>
</dbReference>
<dbReference type="Pfam" id="PF12697">
    <property type="entry name" value="Abhydrolase_6"/>
    <property type="match status" value="1"/>
</dbReference>
<sequence length="453" mass="48898">MDAPTVFFLHALGMSGREWRHVVAGFPSAWRCVPLDLPGFGDNADLGHAPLEGLVAWTSAQIKSLQPSSWVVVGHSMGGKVASLVAARAAAGEAGLAGCMGVALVAASPPSPEPMDESRRATMIGWFANGAIGTDDADAFLDANTAQALGDNDHDVALSDLQRTHPAAWIGWLEEGSREDRTDDVGSLPFPAVIIAGADDGDLGEPAQGRLNAPHYPKNAIRVIRHAAHLMPLEQPVALTDVLVRHLRSMFDKRLPCAFVELLNSPRVTTDERARLVARHHAVAPSTPMLERAARDTLHAVVSQVLGGHGDARDIACRVEATLSGHGDGWRFVELPPDRDAWQNALATLDRWAGGFAGLSAERQATWLKGLAESDALDRHEEGSDDLSLPQMRRWFEDARTEIVRTWLSLPSTWARIGYDGFALGGDRTPLAGYVETAADTLEPWQRDMQACR</sequence>
<gene>
    <name evidence="2" type="ORF">P3W24_11855</name>
</gene>
<reference evidence="2 3" key="1">
    <citation type="journal article" date="2024" name="Curr. Microbiol.">
        <title>Luteibacter sahnii sp. nov., A Novel Yellow-Colored Xanthomonadin Pigment Producing Probiotic Bacterium from Healthy Rice Seed Microbiome.</title>
        <authorList>
            <person name="Jaiswal G."/>
            <person name="Rana R."/>
            <person name="Nayak P.K."/>
            <person name="Chouhan R."/>
            <person name="Gandhi S.G."/>
            <person name="Patel H.K."/>
            <person name="Patil P.B."/>
        </authorList>
    </citation>
    <scope>NUCLEOTIDE SEQUENCE [LARGE SCALE GENOMIC DNA]</scope>
    <source>
        <strain evidence="2 3">PPL201</strain>
    </source>
</reference>
<dbReference type="Proteomes" id="UP001528850">
    <property type="component" value="Unassembled WGS sequence"/>
</dbReference>
<comment type="caution">
    <text evidence="2">The sequence shown here is derived from an EMBL/GenBank/DDBJ whole genome shotgun (WGS) entry which is preliminary data.</text>
</comment>
<proteinExistence type="predicted"/>
<dbReference type="Gene3D" id="3.40.50.1820">
    <property type="entry name" value="alpha/beta hydrolase"/>
    <property type="match status" value="1"/>
</dbReference>
<dbReference type="PANTHER" id="PTHR43194:SF2">
    <property type="entry name" value="PEROXISOMAL MEMBRANE PROTEIN LPX1"/>
    <property type="match status" value="1"/>
</dbReference>
<dbReference type="InterPro" id="IPR050228">
    <property type="entry name" value="Carboxylesterase_BioH"/>
</dbReference>
<dbReference type="InterPro" id="IPR029058">
    <property type="entry name" value="AB_hydrolase_fold"/>
</dbReference>
<evidence type="ECO:0000313" key="2">
    <source>
        <dbReference type="EMBL" id="MDF4025660.1"/>
    </source>
</evidence>
<protein>
    <submittedName>
        <fullName evidence="2">Alpha/beta hydrolase</fullName>
    </submittedName>
</protein>
<name>A0ABT6BCA6_9GAMM</name>